<accession>A0A7C9RVJ2</accession>
<keyword evidence="3" id="KW-1185">Reference proteome</keyword>
<dbReference type="SUPFAM" id="SSF50370">
    <property type="entry name" value="Ricin B-like lectins"/>
    <property type="match status" value="1"/>
</dbReference>
<proteinExistence type="predicted"/>
<dbReference type="RefSeq" id="WP_166053186.1">
    <property type="nucleotide sequence ID" value="NZ_JAAMPJ010000012.1"/>
</dbReference>
<feature type="compositionally biased region" description="Polar residues" evidence="1">
    <location>
        <begin position="68"/>
        <end position="79"/>
    </location>
</feature>
<feature type="region of interest" description="Disordered" evidence="1">
    <location>
        <begin position="1"/>
        <end position="22"/>
    </location>
</feature>
<dbReference type="AlphaFoldDB" id="A0A7C9RVJ2"/>
<gene>
    <name evidence="2" type="ORF">G7043_36285</name>
</gene>
<organism evidence="2 3">
    <name type="scientific">Lentzea alba</name>
    <dbReference type="NCBI Taxonomy" id="2714351"/>
    <lineage>
        <taxon>Bacteria</taxon>
        <taxon>Bacillati</taxon>
        <taxon>Actinomycetota</taxon>
        <taxon>Actinomycetes</taxon>
        <taxon>Pseudonocardiales</taxon>
        <taxon>Pseudonocardiaceae</taxon>
        <taxon>Lentzea</taxon>
    </lineage>
</organism>
<evidence type="ECO:0000256" key="1">
    <source>
        <dbReference type="SAM" id="MobiDB-lite"/>
    </source>
</evidence>
<evidence type="ECO:0000313" key="2">
    <source>
        <dbReference type="EMBL" id="NGY64385.1"/>
    </source>
</evidence>
<sequence length="79" mass="8216">MVSLHHERPAGSGTACSSAQPCSITQAQAKVRTIVPAMTGDVVVQLAGGTYALSSPANGEQPQLWDCSGSTNQEWSLFP</sequence>
<dbReference type="InterPro" id="IPR035992">
    <property type="entry name" value="Ricin_B-like_lectins"/>
</dbReference>
<name>A0A7C9RVJ2_9PSEU</name>
<evidence type="ECO:0000313" key="3">
    <source>
        <dbReference type="Proteomes" id="UP000481360"/>
    </source>
</evidence>
<feature type="region of interest" description="Disordered" evidence="1">
    <location>
        <begin position="55"/>
        <end position="79"/>
    </location>
</feature>
<dbReference type="CDD" id="cd00161">
    <property type="entry name" value="beta-trefoil_Ricin-like"/>
    <property type="match status" value="1"/>
</dbReference>
<protein>
    <recommendedName>
        <fullName evidence="4">Ricin-type beta-trefoil lectin domain-like</fullName>
    </recommendedName>
</protein>
<evidence type="ECO:0008006" key="4">
    <source>
        <dbReference type="Google" id="ProtNLM"/>
    </source>
</evidence>
<dbReference type="Proteomes" id="UP000481360">
    <property type="component" value="Unassembled WGS sequence"/>
</dbReference>
<reference evidence="2 3" key="1">
    <citation type="submission" date="2020-03" db="EMBL/GenBank/DDBJ databases">
        <title>Isolation and identification of active actinomycetes.</title>
        <authorList>
            <person name="Sun X."/>
        </authorList>
    </citation>
    <scope>NUCLEOTIDE SEQUENCE [LARGE SCALE GENOMIC DNA]</scope>
    <source>
        <strain evidence="2 3">NEAU-D13</strain>
    </source>
</reference>
<dbReference type="EMBL" id="JAAMPJ010000012">
    <property type="protein sequence ID" value="NGY64385.1"/>
    <property type="molecule type" value="Genomic_DNA"/>
</dbReference>
<dbReference type="Gene3D" id="2.80.10.50">
    <property type="match status" value="1"/>
</dbReference>
<comment type="caution">
    <text evidence="2">The sequence shown here is derived from an EMBL/GenBank/DDBJ whole genome shotgun (WGS) entry which is preliminary data.</text>
</comment>